<keyword evidence="2" id="KW-1185">Reference proteome</keyword>
<proteinExistence type="predicted"/>
<accession>A0A4R6BW38</accession>
<dbReference type="OrthoDB" id="2418174at2"/>
<comment type="caution">
    <text evidence="1">The sequence shown here is derived from an EMBL/GenBank/DDBJ whole genome shotgun (WGS) entry which is preliminary data.</text>
</comment>
<dbReference type="RefSeq" id="WP_133452505.1">
    <property type="nucleotide sequence ID" value="NZ_SCWF01000015.1"/>
</dbReference>
<reference evidence="1 2" key="1">
    <citation type="submission" date="2019-01" db="EMBL/GenBank/DDBJ databases">
        <title>Draft genome sequences of the type strains of six Macrococcus species.</title>
        <authorList>
            <person name="Mazhar S."/>
            <person name="Altermann E."/>
            <person name="Hill C."/>
            <person name="Mcauliffe O."/>
        </authorList>
    </citation>
    <scope>NUCLEOTIDE SEQUENCE [LARGE SCALE GENOMIC DNA]</scope>
    <source>
        <strain evidence="1 2">ATCC 51825</strain>
    </source>
</reference>
<organism evidence="1 2">
    <name type="scientific">Macrococcus bovicus</name>
    <dbReference type="NCBI Taxonomy" id="69968"/>
    <lineage>
        <taxon>Bacteria</taxon>
        <taxon>Bacillati</taxon>
        <taxon>Bacillota</taxon>
        <taxon>Bacilli</taxon>
        <taxon>Bacillales</taxon>
        <taxon>Staphylococcaceae</taxon>
        <taxon>Macrococcus</taxon>
    </lineage>
</organism>
<dbReference type="AlphaFoldDB" id="A0A4R6BW38"/>
<dbReference type="Proteomes" id="UP000294843">
    <property type="component" value="Unassembled WGS sequence"/>
</dbReference>
<evidence type="ECO:0000313" key="2">
    <source>
        <dbReference type="Proteomes" id="UP000294843"/>
    </source>
</evidence>
<name>A0A4R6BW38_9STAP</name>
<protein>
    <submittedName>
        <fullName evidence="1">Uncharacterized protein</fullName>
    </submittedName>
</protein>
<sequence>MNISYDYNNLIHELHADVKEGLIDGNGTIRVERGETIIIGHKSYAPVVNYFYDTDDVEQLEEVNQERIQTVKVNELMIEMLTMNEIV</sequence>
<dbReference type="EMBL" id="SCWF01000015">
    <property type="protein sequence ID" value="TDM12643.1"/>
    <property type="molecule type" value="Genomic_DNA"/>
</dbReference>
<evidence type="ECO:0000313" key="1">
    <source>
        <dbReference type="EMBL" id="TDM12643.1"/>
    </source>
</evidence>
<gene>
    <name evidence="1" type="ORF">ERX55_10320</name>
</gene>